<dbReference type="InterPro" id="IPR028939">
    <property type="entry name" value="P5C_Rdtase_cat_N"/>
</dbReference>
<evidence type="ECO:0000313" key="3">
    <source>
        <dbReference type="EMBL" id="XDP45092.1"/>
    </source>
</evidence>
<dbReference type="PANTHER" id="PTHR14239">
    <property type="entry name" value="DUDULIN-RELATED"/>
    <property type="match status" value="1"/>
</dbReference>
<dbReference type="SUPFAM" id="SSF51735">
    <property type="entry name" value="NAD(P)-binding Rossmann-fold domains"/>
    <property type="match status" value="1"/>
</dbReference>
<dbReference type="Pfam" id="PF03807">
    <property type="entry name" value="F420_oxidored"/>
    <property type="match status" value="1"/>
</dbReference>
<feature type="domain" description="Pyrroline-5-carboxylate reductase catalytic N-terminal" evidence="2">
    <location>
        <begin position="8"/>
        <end position="95"/>
    </location>
</feature>
<gene>
    <name evidence="3" type="ORF">AB5L97_17785</name>
</gene>
<keyword evidence="1" id="KW-0560">Oxidoreductase</keyword>
<dbReference type="InterPro" id="IPR051267">
    <property type="entry name" value="STEAP_metalloreductase"/>
</dbReference>
<sequence length="219" mass="22406">MKHRIRSVGILGAGRVGTAVAREAVKAGYEVRIATAKPVEDIALIVEIITPGAVAVTAAEAAASDLVVLALPLHKFRSLDPAALADRVVIDAMNYWEPTDGAMPEMHAGRGTSEVVQDFLAAAHVVKTLNHIGYHELESDGRPAGAGDRRALAAAGDDEEARAVVLAFIESLGYDAVDAGPLAAGRAFEPGTAVFAGAHDAARLGEALGRACVGAAASA</sequence>
<protein>
    <submittedName>
        <fullName evidence="3">NADPH-dependent F420 reductase</fullName>
    </submittedName>
</protein>
<dbReference type="RefSeq" id="WP_369045674.1">
    <property type="nucleotide sequence ID" value="NZ_CP163302.1"/>
</dbReference>
<evidence type="ECO:0000256" key="1">
    <source>
        <dbReference type="ARBA" id="ARBA00023002"/>
    </source>
</evidence>
<dbReference type="GO" id="GO:0008823">
    <property type="term" value="F:cupric reductase (NADH) activity"/>
    <property type="evidence" value="ECO:0007669"/>
    <property type="project" value="TreeGrafter"/>
</dbReference>
<dbReference type="Gene3D" id="3.40.50.720">
    <property type="entry name" value="NAD(P)-binding Rossmann-like Domain"/>
    <property type="match status" value="1"/>
</dbReference>
<dbReference type="PANTHER" id="PTHR14239:SF0">
    <property type="entry name" value="F420-DEPENDENT NADP REDUCTASE"/>
    <property type="match status" value="1"/>
</dbReference>
<dbReference type="AlphaFoldDB" id="A0AB39L3L2"/>
<reference evidence="3" key="1">
    <citation type="submission" date="2024-07" db="EMBL/GenBank/DDBJ databases">
        <authorList>
            <person name="fu j."/>
        </authorList>
    </citation>
    <scope>NUCLEOTIDE SEQUENCE</scope>
    <source>
        <strain evidence="3">P10A9</strain>
    </source>
</reference>
<dbReference type="KEGG" id="spue:AB5L97_17785"/>
<dbReference type="InterPro" id="IPR036291">
    <property type="entry name" value="NAD(P)-bd_dom_sf"/>
</dbReference>
<dbReference type="GO" id="GO:0052851">
    <property type="term" value="F:ferric-chelate reductase (NADPH) activity"/>
    <property type="evidence" value="ECO:0007669"/>
    <property type="project" value="TreeGrafter"/>
</dbReference>
<name>A0AB39L3L2_9MICC</name>
<dbReference type="GO" id="GO:0015677">
    <property type="term" value="P:copper ion import"/>
    <property type="evidence" value="ECO:0007669"/>
    <property type="project" value="TreeGrafter"/>
</dbReference>
<dbReference type="EMBL" id="CP163302">
    <property type="protein sequence ID" value="XDP45092.1"/>
    <property type="molecule type" value="Genomic_DNA"/>
</dbReference>
<accession>A0AB39L3L2</accession>
<dbReference type="GO" id="GO:0005886">
    <property type="term" value="C:plasma membrane"/>
    <property type="evidence" value="ECO:0007669"/>
    <property type="project" value="TreeGrafter"/>
</dbReference>
<evidence type="ECO:0000259" key="2">
    <source>
        <dbReference type="Pfam" id="PF03807"/>
    </source>
</evidence>
<proteinExistence type="predicted"/>
<organism evidence="3">
    <name type="scientific">Sinomonas puerhi</name>
    <dbReference type="NCBI Taxonomy" id="3238584"/>
    <lineage>
        <taxon>Bacteria</taxon>
        <taxon>Bacillati</taxon>
        <taxon>Actinomycetota</taxon>
        <taxon>Actinomycetes</taxon>
        <taxon>Micrococcales</taxon>
        <taxon>Micrococcaceae</taxon>
        <taxon>Sinomonas</taxon>
    </lineage>
</organism>